<accession>A0A7S2MWD1</accession>
<evidence type="ECO:0000256" key="3">
    <source>
        <dbReference type="ARBA" id="ARBA00022692"/>
    </source>
</evidence>
<dbReference type="GO" id="GO:0016887">
    <property type="term" value="F:ATP hydrolysis activity"/>
    <property type="evidence" value="ECO:0007669"/>
    <property type="project" value="InterPro"/>
</dbReference>
<dbReference type="InterPro" id="IPR043926">
    <property type="entry name" value="ABCG_dom"/>
</dbReference>
<keyword evidence="5" id="KW-0067">ATP-binding</keyword>
<reference evidence="11" key="1">
    <citation type="submission" date="2021-01" db="EMBL/GenBank/DDBJ databases">
        <authorList>
            <person name="Corre E."/>
            <person name="Pelletier E."/>
            <person name="Niang G."/>
            <person name="Scheremetjew M."/>
            <person name="Finn R."/>
            <person name="Kale V."/>
            <person name="Holt S."/>
            <person name="Cochrane G."/>
            <person name="Meng A."/>
            <person name="Brown T."/>
            <person name="Cohen L."/>
        </authorList>
    </citation>
    <scope>NUCLEOTIDE SEQUENCE</scope>
    <source>
        <strain evidence="11">CCMP826</strain>
    </source>
</reference>
<dbReference type="Pfam" id="PF01061">
    <property type="entry name" value="ABC2_membrane"/>
    <property type="match status" value="2"/>
</dbReference>
<dbReference type="SMART" id="SM00382">
    <property type="entry name" value="AAA"/>
    <property type="match status" value="2"/>
</dbReference>
<evidence type="ECO:0000256" key="4">
    <source>
        <dbReference type="ARBA" id="ARBA00022741"/>
    </source>
</evidence>
<keyword evidence="7 9" id="KW-0472">Membrane</keyword>
<name>A0A7S2MWD1_9STRA</name>
<evidence type="ECO:0000259" key="10">
    <source>
        <dbReference type="PROSITE" id="PS50893"/>
    </source>
</evidence>
<feature type="transmembrane region" description="Helical" evidence="9">
    <location>
        <begin position="1202"/>
        <end position="1218"/>
    </location>
</feature>
<feature type="compositionally biased region" description="Basic and acidic residues" evidence="8">
    <location>
        <begin position="787"/>
        <end position="796"/>
    </location>
</feature>
<feature type="transmembrane region" description="Helical" evidence="9">
    <location>
        <begin position="1424"/>
        <end position="1446"/>
    </location>
</feature>
<dbReference type="GO" id="GO:0140359">
    <property type="term" value="F:ABC-type transporter activity"/>
    <property type="evidence" value="ECO:0007669"/>
    <property type="project" value="InterPro"/>
</dbReference>
<feature type="transmembrane region" description="Helical" evidence="9">
    <location>
        <begin position="601"/>
        <end position="623"/>
    </location>
</feature>
<feature type="compositionally biased region" description="Basic and acidic residues" evidence="8">
    <location>
        <begin position="27"/>
        <end position="37"/>
    </location>
</feature>
<sequence>MGDDKDNNGKPQAEEAFADENPTPGSGDDRPKVESDKSFLRRWVNQSQYKIWDDAFPIAIKDLSVNKDDSYKKAGRDGPKRTPTVATAILGFWLSDKIGLGGTKPSIPDDDDAKAGELADSAGFVVRNIRAVLVPGESTLIVGPSSSGKSTLMRYIADSVEGKVGKNKEGEVLVGGLDPTHKDNANKFRRTTAFGDQGDLTLTPILTVEETLEFTYGIAETNDPEFNKESVAAALRLAGLSHVAKTVVGNADIRGVSGGQKRRVKVLEKIAGDDIRVMFLDEITNGLDSASALSMCELVKASVESTGATAMACLLQPSVAAYNTFHRIIVLTIDGEMAYSGPREGAVPHFESLGLVKPEDMDEPEYLLRCAYSPSQFYPSESGTFPSGVVSPKGLVKRFADSEAGKALSDELDAAATPHMSENAKPPTRKPNFARPFFQQVKILLGRGWKLIQRSPNTIGRIITAIIFGLFIGTLFLNAPEDLTSGSIQRAGYSFTLMFLLFLTSSEGPQEDIYHDRITFYNHRQANFYRSSAYYLASVMNSMPIFIAEAVLFSSLSFFLVGMESYGGGGFFYFMLICILTTLCGGSLSRLLSYTLPTEEVAATIGPAVLVVFSTTSCFTPNYPNIPGWIRWFAWISPPAYAFEAMMVNDFRTRCVPSDLLQNGDCMSGEEALYASLKLPRKDLFGYKNTGIDSDATNLLAFDAGMIVLLTLIFELAGVYFLHKSQDWYGPKTKRFQVSSGMSLGTAPSLGHKEDETDGDEIPSAPLAHLTCDTIVYEVDVDIDPEESKVEVKPEDESVNENPGVTASISYNDADEEESALPITAREYGQVGRGAATEWLLKKRLGESSVRSLRSESALVADAKIDSSGVHIAELAPAEPGRLRLLSGITGSFRPGTTTALMGSSGAGKTTLLDVLAGYKTGGHIMGDIKINGIPKTEKTWKSIAGYCEQTDLHNPAITLRESIIFSARLRLRPFDMPDEKKIAFADEIIQILELEDYAEVLVGKEAAGEGLPKHARKRLTVGVEMAMNPSILFADEPTSGLDSLSADLVIKCMSKAAKTKGLTVLCTIHQPSREVFLAFDNLLLLRKGGQVTYNGPIASMSDYMVSASGNDGYAMPEGANPADHALDVFCGPGGEKDDWAKLYKSSDMARDMVAINASNESEHGEITVEGTERSSTYELYQVVYRQIVAHWRTPEYMSIRLGWTITASILLAVIFMNQPDTASGAQNTIGGLFFFTTVGTVPMITASVPLVAERAVMYRETASGTYSKPIYGLAVQLAEIPFNCFMGFVSFILFYFIVGLDTDDGERVIYFLLLVLASYWFLPSLGQFFAFISPNAGAAIAVGSLLMTIFLLTAGFLQLPTEIPGWYIWIYWINPFRYVLQGLSVNELGGGKTYEDDIMAFGGGTVSGDDALQVLFEWSYEDRWWYCYVAIIMMAFGVSIGNMFASQISWLKR</sequence>
<gene>
    <name evidence="11" type="ORF">HTAM1171_LOCUS8876</name>
</gene>
<keyword evidence="3 9" id="KW-0812">Transmembrane</keyword>
<keyword evidence="6 9" id="KW-1133">Transmembrane helix</keyword>
<dbReference type="PANTHER" id="PTHR19241">
    <property type="entry name" value="ATP-BINDING CASSETTE TRANSPORTER"/>
    <property type="match status" value="1"/>
</dbReference>
<dbReference type="Gene3D" id="3.40.50.300">
    <property type="entry name" value="P-loop containing nucleotide triphosphate hydrolases"/>
    <property type="match status" value="2"/>
</dbReference>
<feature type="transmembrane region" description="Helical" evidence="9">
    <location>
        <begin position="571"/>
        <end position="589"/>
    </location>
</feature>
<feature type="transmembrane region" description="Helical" evidence="9">
    <location>
        <begin position="1339"/>
        <end position="1360"/>
    </location>
</feature>
<dbReference type="EMBL" id="HBGV01014471">
    <property type="protein sequence ID" value="CAD9505918.1"/>
    <property type="molecule type" value="Transcribed_RNA"/>
</dbReference>
<feature type="domain" description="ABC transporter" evidence="10">
    <location>
        <begin position="870"/>
        <end position="1114"/>
    </location>
</feature>
<evidence type="ECO:0000313" key="11">
    <source>
        <dbReference type="EMBL" id="CAD9505918.1"/>
    </source>
</evidence>
<dbReference type="PROSITE" id="PS50893">
    <property type="entry name" value="ABC_TRANSPORTER_2"/>
    <property type="match status" value="2"/>
</dbReference>
<feature type="transmembrane region" description="Helical" evidence="9">
    <location>
        <begin position="459"/>
        <end position="479"/>
    </location>
</feature>
<feature type="transmembrane region" description="Helical" evidence="9">
    <location>
        <begin position="1310"/>
        <end position="1332"/>
    </location>
</feature>
<dbReference type="InterPro" id="IPR003439">
    <property type="entry name" value="ABC_transporter-like_ATP-bd"/>
</dbReference>
<comment type="subcellular location">
    <subcellularLocation>
        <location evidence="1">Membrane</location>
        <topology evidence="1">Multi-pass membrane protein</topology>
    </subcellularLocation>
</comment>
<keyword evidence="4" id="KW-0547">Nucleotide-binding</keyword>
<evidence type="ECO:0000256" key="5">
    <source>
        <dbReference type="ARBA" id="ARBA00022840"/>
    </source>
</evidence>
<evidence type="ECO:0000256" key="9">
    <source>
        <dbReference type="SAM" id="Phobius"/>
    </source>
</evidence>
<feature type="transmembrane region" description="Helical" evidence="9">
    <location>
        <begin position="1230"/>
        <end position="1253"/>
    </location>
</feature>
<feature type="transmembrane region" description="Helical" evidence="9">
    <location>
        <begin position="1274"/>
        <end position="1298"/>
    </location>
</feature>
<dbReference type="InterPro" id="IPR027417">
    <property type="entry name" value="P-loop_NTPase"/>
</dbReference>
<dbReference type="Pfam" id="PF19055">
    <property type="entry name" value="ABC2_membrane_7"/>
    <property type="match status" value="1"/>
</dbReference>
<evidence type="ECO:0000256" key="1">
    <source>
        <dbReference type="ARBA" id="ARBA00004141"/>
    </source>
</evidence>
<evidence type="ECO:0000256" key="2">
    <source>
        <dbReference type="ARBA" id="ARBA00022448"/>
    </source>
</evidence>
<dbReference type="SUPFAM" id="SSF52540">
    <property type="entry name" value="P-loop containing nucleoside triphosphate hydrolases"/>
    <property type="match status" value="2"/>
</dbReference>
<evidence type="ECO:0000256" key="6">
    <source>
        <dbReference type="ARBA" id="ARBA00022989"/>
    </source>
</evidence>
<evidence type="ECO:0000256" key="7">
    <source>
        <dbReference type="ARBA" id="ARBA00023136"/>
    </source>
</evidence>
<feature type="transmembrane region" description="Helical" evidence="9">
    <location>
        <begin position="699"/>
        <end position="722"/>
    </location>
</feature>
<proteinExistence type="predicted"/>
<organism evidence="11">
    <name type="scientific">Helicotheca tamesis</name>
    <dbReference type="NCBI Taxonomy" id="374047"/>
    <lineage>
        <taxon>Eukaryota</taxon>
        <taxon>Sar</taxon>
        <taxon>Stramenopiles</taxon>
        <taxon>Ochrophyta</taxon>
        <taxon>Bacillariophyta</taxon>
        <taxon>Mediophyceae</taxon>
        <taxon>Lithodesmiophycidae</taxon>
        <taxon>Lithodesmiales</taxon>
        <taxon>Lithodesmiaceae</taxon>
        <taxon>Helicotheca</taxon>
    </lineage>
</organism>
<dbReference type="GO" id="GO:0016020">
    <property type="term" value="C:membrane"/>
    <property type="evidence" value="ECO:0007669"/>
    <property type="project" value="UniProtKB-SubCell"/>
</dbReference>
<feature type="transmembrane region" description="Helical" evidence="9">
    <location>
        <begin position="533"/>
        <end position="559"/>
    </location>
</feature>
<dbReference type="GO" id="GO:0005524">
    <property type="term" value="F:ATP binding"/>
    <property type="evidence" value="ECO:0007669"/>
    <property type="project" value="UniProtKB-KW"/>
</dbReference>
<feature type="region of interest" description="Disordered" evidence="8">
    <location>
        <begin position="1"/>
        <end position="37"/>
    </location>
</feature>
<evidence type="ECO:0000256" key="8">
    <source>
        <dbReference type="SAM" id="MobiDB-lite"/>
    </source>
</evidence>
<dbReference type="InterPro" id="IPR003593">
    <property type="entry name" value="AAA+_ATPase"/>
</dbReference>
<dbReference type="Pfam" id="PF00005">
    <property type="entry name" value="ABC_tran"/>
    <property type="match status" value="2"/>
</dbReference>
<dbReference type="InterPro" id="IPR013525">
    <property type="entry name" value="ABC2_TM"/>
</dbReference>
<protein>
    <recommendedName>
        <fullName evidence="10">ABC transporter domain-containing protein</fullName>
    </recommendedName>
</protein>
<keyword evidence="2" id="KW-0813">Transport</keyword>
<feature type="region of interest" description="Disordered" evidence="8">
    <location>
        <begin position="787"/>
        <end position="807"/>
    </location>
</feature>
<feature type="domain" description="ABC transporter" evidence="10">
    <location>
        <begin position="107"/>
        <end position="359"/>
    </location>
</feature>